<proteinExistence type="predicted"/>
<dbReference type="EMBL" id="KZ351534">
    <property type="protein sequence ID" value="PIO62896.1"/>
    <property type="molecule type" value="Genomic_DNA"/>
</dbReference>
<dbReference type="AlphaFoldDB" id="A0A2G9TY03"/>
<organism evidence="2 3">
    <name type="scientific">Teladorsagia circumcincta</name>
    <name type="common">Brown stomach worm</name>
    <name type="synonym">Ostertagia circumcincta</name>
    <dbReference type="NCBI Taxonomy" id="45464"/>
    <lineage>
        <taxon>Eukaryota</taxon>
        <taxon>Metazoa</taxon>
        <taxon>Ecdysozoa</taxon>
        <taxon>Nematoda</taxon>
        <taxon>Chromadorea</taxon>
        <taxon>Rhabditida</taxon>
        <taxon>Rhabditina</taxon>
        <taxon>Rhabditomorpha</taxon>
        <taxon>Strongyloidea</taxon>
        <taxon>Trichostrongylidae</taxon>
        <taxon>Teladorsagia</taxon>
    </lineage>
</organism>
<evidence type="ECO:0000313" key="3">
    <source>
        <dbReference type="Proteomes" id="UP000230423"/>
    </source>
</evidence>
<keyword evidence="3" id="KW-1185">Reference proteome</keyword>
<reference evidence="2 3" key="1">
    <citation type="submission" date="2015-09" db="EMBL/GenBank/DDBJ databases">
        <title>Draft genome of the parasitic nematode Teladorsagia circumcincta isolate WARC Sus (inbred).</title>
        <authorList>
            <person name="Mitreva M."/>
        </authorList>
    </citation>
    <scope>NUCLEOTIDE SEQUENCE [LARGE SCALE GENOMIC DNA]</scope>
    <source>
        <strain evidence="2 3">S</strain>
    </source>
</reference>
<feature type="transmembrane region" description="Helical" evidence="1">
    <location>
        <begin position="26"/>
        <end position="45"/>
    </location>
</feature>
<name>A0A2G9TY03_TELCI</name>
<protein>
    <submittedName>
        <fullName evidence="2">Uncharacterized protein</fullName>
    </submittedName>
</protein>
<sequence>MTSLMKAFVFCYKIQFQEMACGPKCMAFMIFMSIWGIIFLNGKRVDSRKRPQKRRRYDCAWSDSIHDSIPGSCAQYPVPLDILRSRDIFGQGATLKDPKASIAAAYRTNLSLTTYKPDEPRSAHVFPEQRSVKPADCKTLNFDPLCRK</sequence>
<keyword evidence="1" id="KW-0472">Membrane</keyword>
<gene>
    <name evidence="2" type="ORF">TELCIR_15528</name>
</gene>
<accession>A0A2G9TY03</accession>
<keyword evidence="1" id="KW-1133">Transmembrane helix</keyword>
<dbReference type="Proteomes" id="UP000230423">
    <property type="component" value="Unassembled WGS sequence"/>
</dbReference>
<keyword evidence="1" id="KW-0812">Transmembrane</keyword>
<evidence type="ECO:0000313" key="2">
    <source>
        <dbReference type="EMBL" id="PIO62896.1"/>
    </source>
</evidence>
<evidence type="ECO:0000256" key="1">
    <source>
        <dbReference type="SAM" id="Phobius"/>
    </source>
</evidence>